<dbReference type="GO" id="GO:0016788">
    <property type="term" value="F:hydrolase activity, acting on ester bonds"/>
    <property type="evidence" value="ECO:0007669"/>
    <property type="project" value="UniProtKB-ARBA"/>
</dbReference>
<gene>
    <name evidence="4" type="ORF">H5P30_08540</name>
</gene>
<dbReference type="Proteomes" id="UP000525652">
    <property type="component" value="Unassembled WGS sequence"/>
</dbReference>
<dbReference type="RefSeq" id="WP_185692530.1">
    <property type="nucleotide sequence ID" value="NZ_JACHVA010000076.1"/>
</dbReference>
<comment type="caution">
    <text evidence="4">The sequence shown here is derived from an EMBL/GenBank/DDBJ whole genome shotgun (WGS) entry which is preliminary data.</text>
</comment>
<protein>
    <submittedName>
        <fullName evidence="4">Ig-like domain-containing protein</fullName>
    </submittedName>
</protein>
<accession>A0A7X1AXY1</accession>
<feature type="domain" description="SbsA Ig-like" evidence="3">
    <location>
        <begin position="564"/>
        <end position="652"/>
    </location>
</feature>
<dbReference type="InterPro" id="IPR014755">
    <property type="entry name" value="Cu-Rt/internalin_Ig-like"/>
</dbReference>
<dbReference type="InterPro" id="IPR036514">
    <property type="entry name" value="SGNH_hydro_sf"/>
</dbReference>
<evidence type="ECO:0000256" key="1">
    <source>
        <dbReference type="ARBA" id="ARBA00022729"/>
    </source>
</evidence>
<feature type="region of interest" description="Disordered" evidence="2">
    <location>
        <begin position="714"/>
        <end position="742"/>
    </location>
</feature>
<evidence type="ECO:0000313" key="5">
    <source>
        <dbReference type="Proteomes" id="UP000525652"/>
    </source>
</evidence>
<dbReference type="Gene3D" id="3.40.50.1110">
    <property type="entry name" value="SGNH hydrolase"/>
    <property type="match status" value="1"/>
</dbReference>
<dbReference type="Gene3D" id="2.60.40.1220">
    <property type="match status" value="1"/>
</dbReference>
<evidence type="ECO:0000259" key="3">
    <source>
        <dbReference type="Pfam" id="PF13205"/>
    </source>
</evidence>
<dbReference type="InterPro" id="IPR013783">
    <property type="entry name" value="Ig-like_fold"/>
</dbReference>
<organism evidence="4 5">
    <name type="scientific">Puniceicoccus vermicola</name>
    <dbReference type="NCBI Taxonomy" id="388746"/>
    <lineage>
        <taxon>Bacteria</taxon>
        <taxon>Pseudomonadati</taxon>
        <taxon>Verrucomicrobiota</taxon>
        <taxon>Opitutia</taxon>
        <taxon>Puniceicoccales</taxon>
        <taxon>Puniceicoccaceae</taxon>
        <taxon>Puniceicoccus</taxon>
    </lineage>
</organism>
<sequence length="911" mass="99093">MINRTKIFSLLAALFGLLGFLSILHAENKVLFIGNSFTFGDGGTVSVPTIFDALANAAGQEDPLTEMRAVGGKDFQYHYENSQSFIDDEQWTQVVLQNYSTQPTHVGDIDEHMEYGELLYDSVMANNPDTQVYLYLTWSRAEVHGMISGTSDSGHFATTDQMIDELRTNYQALADYLTETNPDKYPVLVNPVGDAWRNAGGYLPASDPDFIDLYKYDEYHGNDNGYYLSACVHYASIYQSSPVGLHSQPEIQNLNLKITDEDFTFLEEIAWQTVNRAGLTDKVTLIDFGSTDSETPSNPLPGESWNNLTNPKATTEGSVLSGLLYDDGTSNPIELKILSRFNQSSSSGTTDSTLFPGTATRDLLYGNTETDNGLSTVTPKFTLTGMDPSVAYIFEFYASRMGVSDQFQTRYTVTGETVESATLDSAGNVEESASTLPVFPNASGEITIALSPGPENNSSAHYTDLGTLRIDTIPHTRLEVSEQPASQTLEEGGSASFATQVEADRSYSIQWYRNGDLIDGATRLNLTVSDVAFSQDGDIYVAAFDDGIRTVETEPVTLTVLPDQTPPNLNSTNPAGPDQIFLSFSEPLDSSSATKADNYEIAYRGRRLTPIAVDLSGDGLNVTLTLAEAINGRYAIYVKPSVTDQRGNPLPESSILKWGSLSTAQTVYLDFGSGYTVISADSWNVIDEPSATPTLYTDDLLDREGNSTAISVSLTDSLDGTNKNGTSSGPFPSGATRDSLYGQNSNPTGAFTFSNLNRDWTYDFTIFASRMGVSDNRETHYEITGANSGSANLDAASNETETVSINGIRPTNEGTIVLSLSAGSHNSNGPGYYYIGAVAMNIRTPEEELTLYPPVLLGNDLVLDWTQEGELLQNDDLTDSWEPVTPAPTPPFATSVSGLDRRFYKVRQDLP</sequence>
<dbReference type="EMBL" id="JACHVA010000076">
    <property type="protein sequence ID" value="MBC2601824.1"/>
    <property type="molecule type" value="Genomic_DNA"/>
</dbReference>
<keyword evidence="5" id="KW-1185">Reference proteome</keyword>
<reference evidence="4 5" key="1">
    <citation type="submission" date="2020-07" db="EMBL/GenBank/DDBJ databases">
        <authorList>
            <person name="Feng X."/>
        </authorList>
    </citation>
    <scope>NUCLEOTIDE SEQUENCE [LARGE SCALE GENOMIC DNA]</scope>
    <source>
        <strain evidence="4 5">JCM14086</strain>
    </source>
</reference>
<dbReference type="SUPFAM" id="SSF52266">
    <property type="entry name" value="SGNH hydrolase"/>
    <property type="match status" value="1"/>
</dbReference>
<dbReference type="InterPro" id="IPR032812">
    <property type="entry name" value="SbsA_Ig"/>
</dbReference>
<keyword evidence="1" id="KW-0732">Signal</keyword>
<feature type="compositionally biased region" description="Polar residues" evidence="2">
    <location>
        <begin position="714"/>
        <end position="730"/>
    </location>
</feature>
<dbReference type="Gene3D" id="2.60.40.10">
    <property type="entry name" value="Immunoglobulins"/>
    <property type="match status" value="1"/>
</dbReference>
<dbReference type="Pfam" id="PF13205">
    <property type="entry name" value="Big_5"/>
    <property type="match status" value="1"/>
</dbReference>
<proteinExistence type="predicted"/>
<evidence type="ECO:0000313" key="4">
    <source>
        <dbReference type="EMBL" id="MBC2601824.1"/>
    </source>
</evidence>
<dbReference type="AlphaFoldDB" id="A0A7X1AXY1"/>
<feature type="region of interest" description="Disordered" evidence="2">
    <location>
        <begin position="290"/>
        <end position="311"/>
    </location>
</feature>
<name>A0A7X1AXY1_9BACT</name>
<evidence type="ECO:0000256" key="2">
    <source>
        <dbReference type="SAM" id="MobiDB-lite"/>
    </source>
</evidence>